<accession>A0A6J4PKA8</accession>
<evidence type="ECO:0000313" key="1">
    <source>
        <dbReference type="EMBL" id="CAA9418414.1"/>
    </source>
</evidence>
<protein>
    <submittedName>
        <fullName evidence="1">Uncharacterized protein</fullName>
    </submittedName>
</protein>
<feature type="non-terminal residue" evidence="1">
    <location>
        <position position="53"/>
    </location>
</feature>
<name>A0A6J4PKA8_9ACTN</name>
<dbReference type="EMBL" id="CADCUY010000383">
    <property type="protein sequence ID" value="CAA9418414.1"/>
    <property type="molecule type" value="Genomic_DNA"/>
</dbReference>
<reference evidence="1" key="1">
    <citation type="submission" date="2020-02" db="EMBL/GenBank/DDBJ databases">
        <authorList>
            <person name="Meier V. D."/>
        </authorList>
    </citation>
    <scope>NUCLEOTIDE SEQUENCE</scope>
    <source>
        <strain evidence="1">AVDCRST_MAG35</strain>
    </source>
</reference>
<proteinExistence type="predicted"/>
<organism evidence="1">
    <name type="scientific">uncultured Quadrisphaera sp</name>
    <dbReference type="NCBI Taxonomy" id="904978"/>
    <lineage>
        <taxon>Bacteria</taxon>
        <taxon>Bacillati</taxon>
        <taxon>Actinomycetota</taxon>
        <taxon>Actinomycetes</taxon>
        <taxon>Kineosporiales</taxon>
        <taxon>Kineosporiaceae</taxon>
        <taxon>Quadrisphaera</taxon>
        <taxon>environmental samples</taxon>
    </lineage>
</organism>
<sequence>MVVLVLVLAAVAVAVVLQRQRAAELARDEGARAAADALAAAWSSGDPAAAPTT</sequence>
<gene>
    <name evidence="1" type="ORF">AVDCRST_MAG35-1837</name>
</gene>
<dbReference type="AlphaFoldDB" id="A0A6J4PKA8"/>